<keyword evidence="6" id="KW-1185">Reference proteome</keyword>
<dbReference type="PRINTS" id="PR00368">
    <property type="entry name" value="FADPNR"/>
</dbReference>
<dbReference type="Pfam" id="PF07992">
    <property type="entry name" value="Pyr_redox_2"/>
    <property type="match status" value="1"/>
</dbReference>
<dbReference type="Proteomes" id="UP000481861">
    <property type="component" value="Unassembled WGS sequence"/>
</dbReference>
<evidence type="ECO:0000256" key="2">
    <source>
        <dbReference type="ARBA" id="ARBA00022630"/>
    </source>
</evidence>
<evidence type="ECO:0000256" key="1">
    <source>
        <dbReference type="ARBA" id="ARBA00009333"/>
    </source>
</evidence>
<evidence type="ECO:0000313" key="6">
    <source>
        <dbReference type="Proteomes" id="UP000481861"/>
    </source>
</evidence>
<comment type="caution">
    <text evidence="5">The sequence shown here is derived from an EMBL/GenBank/DDBJ whole genome shotgun (WGS) entry which is preliminary data.</text>
</comment>
<dbReference type="AlphaFoldDB" id="A0A7C8M663"/>
<dbReference type="PRINTS" id="PR00469">
    <property type="entry name" value="PNDRDTASEII"/>
</dbReference>
<proteinExistence type="inferred from homology"/>
<dbReference type="InterPro" id="IPR023753">
    <property type="entry name" value="FAD/NAD-binding_dom"/>
</dbReference>
<dbReference type="OrthoDB" id="10260355at2759"/>
<sequence>MALHPRPQIVEGLIIGGGPAGLAAALAFARTRGTAILFDSASYRNEGITHMHTVPSRDHFDPADFRRISREQIESRYDSVWFEKATITHAAKKIIGSEGYEGFEVKDSNGKTYGGRKLILATGSRDVFPDIAGYAENWPRHIFQCLGCDGYEQRGTPIGVLEFKHPMASHFVSMALNFDPRVTIFSNGPVADAAPIQHALKVSKALGATLDERKITRLVNNGPSHTDGVTVEFETGEPVTLGFLVHKPVTVNRAQDLVEQLGLETVDPAMGGHVKVLNPMFNDTSVKGVFAAGDTMVMMKQVTVAMAEGVKAAAGAGIQLGEEKAVAALKAYEEKGN</sequence>
<protein>
    <recommendedName>
        <fullName evidence="4">FAD/NAD(P)-binding domain-containing protein</fullName>
    </recommendedName>
</protein>
<gene>
    <name evidence="5" type="ORF">BDV95DRAFT_595992</name>
</gene>
<name>A0A7C8M663_9PLEO</name>
<accession>A0A7C8M663</accession>
<dbReference type="InterPro" id="IPR050097">
    <property type="entry name" value="Ferredoxin-NADP_redctase_2"/>
</dbReference>
<comment type="similarity">
    <text evidence="1">Belongs to the class-II pyridine nucleotide-disulfide oxidoreductase family.</text>
</comment>
<dbReference type="GO" id="GO:0016491">
    <property type="term" value="F:oxidoreductase activity"/>
    <property type="evidence" value="ECO:0007669"/>
    <property type="project" value="UniProtKB-KW"/>
</dbReference>
<organism evidence="5 6">
    <name type="scientific">Massariosphaeria phaeospora</name>
    <dbReference type="NCBI Taxonomy" id="100035"/>
    <lineage>
        <taxon>Eukaryota</taxon>
        <taxon>Fungi</taxon>
        <taxon>Dikarya</taxon>
        <taxon>Ascomycota</taxon>
        <taxon>Pezizomycotina</taxon>
        <taxon>Dothideomycetes</taxon>
        <taxon>Pleosporomycetidae</taxon>
        <taxon>Pleosporales</taxon>
        <taxon>Pleosporales incertae sedis</taxon>
        <taxon>Massariosphaeria</taxon>
    </lineage>
</organism>
<evidence type="ECO:0000313" key="5">
    <source>
        <dbReference type="EMBL" id="KAF2869659.1"/>
    </source>
</evidence>
<evidence type="ECO:0000259" key="4">
    <source>
        <dbReference type="Pfam" id="PF07992"/>
    </source>
</evidence>
<keyword evidence="3" id="KW-0560">Oxidoreductase</keyword>
<keyword evidence="2" id="KW-0285">Flavoprotein</keyword>
<dbReference type="InterPro" id="IPR036188">
    <property type="entry name" value="FAD/NAD-bd_sf"/>
</dbReference>
<feature type="domain" description="FAD/NAD(P)-binding" evidence="4">
    <location>
        <begin position="13"/>
        <end position="309"/>
    </location>
</feature>
<dbReference type="PANTHER" id="PTHR48105">
    <property type="entry name" value="THIOREDOXIN REDUCTASE 1-RELATED-RELATED"/>
    <property type="match status" value="1"/>
</dbReference>
<dbReference type="GO" id="GO:0097237">
    <property type="term" value="P:cellular response to toxic substance"/>
    <property type="evidence" value="ECO:0007669"/>
    <property type="project" value="UniProtKB-ARBA"/>
</dbReference>
<dbReference type="EMBL" id="JAADJZ010000015">
    <property type="protein sequence ID" value="KAF2869659.1"/>
    <property type="molecule type" value="Genomic_DNA"/>
</dbReference>
<dbReference type="Gene3D" id="3.50.50.60">
    <property type="entry name" value="FAD/NAD(P)-binding domain"/>
    <property type="match status" value="2"/>
</dbReference>
<reference evidence="5 6" key="1">
    <citation type="submission" date="2020-01" db="EMBL/GenBank/DDBJ databases">
        <authorList>
            <consortium name="DOE Joint Genome Institute"/>
            <person name="Haridas S."/>
            <person name="Albert R."/>
            <person name="Binder M."/>
            <person name="Bloem J."/>
            <person name="Labutti K."/>
            <person name="Salamov A."/>
            <person name="Andreopoulos B."/>
            <person name="Baker S.E."/>
            <person name="Barry K."/>
            <person name="Bills G."/>
            <person name="Bluhm B.H."/>
            <person name="Cannon C."/>
            <person name="Castanera R."/>
            <person name="Culley D.E."/>
            <person name="Daum C."/>
            <person name="Ezra D."/>
            <person name="Gonzalez J.B."/>
            <person name="Henrissat B."/>
            <person name="Kuo A."/>
            <person name="Liang C."/>
            <person name="Lipzen A."/>
            <person name="Lutzoni F."/>
            <person name="Magnuson J."/>
            <person name="Mondo S."/>
            <person name="Nolan M."/>
            <person name="Ohm R."/>
            <person name="Pangilinan J."/>
            <person name="Park H.-J.H."/>
            <person name="Ramirez L."/>
            <person name="Alfaro M."/>
            <person name="Sun H."/>
            <person name="Tritt A."/>
            <person name="Yoshinaga Y."/>
            <person name="Zwiers L.-H.L."/>
            <person name="Turgeon B.G."/>
            <person name="Goodwin S.B."/>
            <person name="Spatafora J.W."/>
            <person name="Crous P.W."/>
            <person name="Grigoriev I.V."/>
        </authorList>
    </citation>
    <scope>NUCLEOTIDE SEQUENCE [LARGE SCALE GENOMIC DNA]</scope>
    <source>
        <strain evidence="5 6">CBS 611.86</strain>
    </source>
</reference>
<evidence type="ECO:0000256" key="3">
    <source>
        <dbReference type="ARBA" id="ARBA00023002"/>
    </source>
</evidence>
<dbReference type="SUPFAM" id="SSF51905">
    <property type="entry name" value="FAD/NAD(P)-binding domain"/>
    <property type="match status" value="1"/>
</dbReference>